<keyword evidence="15" id="KW-1185">Reference proteome</keyword>
<comment type="similarity">
    <text evidence="2 11">Belongs to the thiolase-like superfamily. HMG-CoA synthase family.</text>
</comment>
<gene>
    <name evidence="14" type="primary">HMGCS-1</name>
    <name evidence="14" type="ORF">T01_13898</name>
</gene>
<dbReference type="UniPathway" id="UPA00058">
    <property type="reaction ID" value="UER00102"/>
</dbReference>
<evidence type="ECO:0000256" key="5">
    <source>
        <dbReference type="ARBA" id="ARBA00022955"/>
    </source>
</evidence>
<dbReference type="FunCoup" id="E5SDX7">
    <property type="interactions" value="1235"/>
</dbReference>
<dbReference type="GO" id="GO:0006084">
    <property type="term" value="P:acetyl-CoA metabolic process"/>
    <property type="evidence" value="ECO:0007669"/>
    <property type="project" value="InterPro"/>
</dbReference>
<dbReference type="CDD" id="cd00827">
    <property type="entry name" value="init_cond_enzymes"/>
    <property type="match status" value="1"/>
</dbReference>
<feature type="domain" description="Hydroxymethylglutaryl-coenzyme A synthase C-terminal" evidence="13">
    <location>
        <begin position="255"/>
        <end position="539"/>
    </location>
</feature>
<evidence type="ECO:0000256" key="8">
    <source>
        <dbReference type="ARBA" id="ARBA00056639"/>
    </source>
</evidence>
<dbReference type="InterPro" id="IPR010122">
    <property type="entry name" value="HMG_CoA_synthase_euk"/>
</dbReference>
<keyword evidence="11" id="KW-0443">Lipid metabolism</keyword>
<dbReference type="Pfam" id="PF01154">
    <property type="entry name" value="HMG_CoA_synt_N"/>
    <property type="match status" value="1"/>
</dbReference>
<feature type="binding site" evidence="10">
    <location>
        <position position="334"/>
    </location>
    <ligand>
        <name>CoA</name>
        <dbReference type="ChEBI" id="CHEBI:57287"/>
    </ligand>
</feature>
<evidence type="ECO:0000259" key="13">
    <source>
        <dbReference type="Pfam" id="PF08540"/>
    </source>
</evidence>
<dbReference type="eggNOG" id="KOG1393">
    <property type="taxonomic scope" value="Eukaryota"/>
</dbReference>
<keyword evidence="11" id="KW-1207">Sterol metabolism</keyword>
<dbReference type="OMA" id="DDAYNWI"/>
<dbReference type="GO" id="GO:0016126">
    <property type="term" value="P:sterol biosynthetic process"/>
    <property type="evidence" value="ECO:0007669"/>
    <property type="project" value="UniProtKB-KW"/>
</dbReference>
<feature type="domain" description="Hydroxymethylglutaryl-coenzyme A synthase N-terminal" evidence="12">
    <location>
        <begin position="83"/>
        <end position="254"/>
    </location>
</feature>
<sequence length="549" mass="60683">MRSGSALQFSTVQSRGIVEIINEKIMVFVNSKSKNSMGDLSFILQRNSSSLKNNVYYIKTMKLMDGRVMMENDSVMPNLISASNVGILAMQVYFPSMYVKQSELESADGVSKGKYEIGLGQHEMAVCSDREDACSMALTVVHRLLKRFNVEPMEIGRLEVGTESQVDRSKSVKSTLMQLFTDSGNTDLEGVDVVNACFGGTQALFNCVSWVESTSWDGRYALAVATDVAVYDAGPARCTGGAGAVAMLVGVDAPIVFDGRLKAFYMQDAYDFYKPTAAGATEYPVVDGALSVRSYFEALSRCYGLYCAKFERLCGKEARVMDFDAVLFHSPYCKLAKKALIRLVFVDLCRCVVGPSQLNPNMPNKGVPVRFDEDRLLTLDLDRNEEAWLMELSGSLFETRTKPSLLAACRVGNMYCASLWTSLACHLAGSSADKLVGQRLLMFSYGSGLASCMFSVQLRRGRENEVKLENIASMLADAMSQLEMRNKLSPEEFLSTMETREKAASSAPYIPTAQLEHLSNETFYLVNVDEKCRRKYALKVSEENEALSS</sequence>
<organism evidence="14 15">
    <name type="scientific">Trichinella spiralis</name>
    <name type="common">Trichina worm</name>
    <dbReference type="NCBI Taxonomy" id="6334"/>
    <lineage>
        <taxon>Eukaryota</taxon>
        <taxon>Metazoa</taxon>
        <taxon>Ecdysozoa</taxon>
        <taxon>Nematoda</taxon>
        <taxon>Enoplea</taxon>
        <taxon>Dorylaimia</taxon>
        <taxon>Trichinellida</taxon>
        <taxon>Trichinellidae</taxon>
        <taxon>Trichinella</taxon>
    </lineage>
</organism>
<reference evidence="14 15" key="1">
    <citation type="submission" date="2015-01" db="EMBL/GenBank/DDBJ databases">
        <title>Evolution of Trichinella species and genotypes.</title>
        <authorList>
            <person name="Korhonen P.K."/>
            <person name="Edoardo P."/>
            <person name="Giuseppe L.R."/>
            <person name="Gasser R.B."/>
        </authorList>
    </citation>
    <scope>NUCLEOTIDE SEQUENCE [LARGE SCALE GENOMIC DNA]</scope>
    <source>
        <strain evidence="14">ISS3</strain>
    </source>
</reference>
<keyword evidence="6 11" id="KW-0756">Sterol biosynthesis</keyword>
<dbReference type="RefSeq" id="XP_003377752.1">
    <property type="nucleotide sequence ID" value="XM_003377704.1"/>
</dbReference>
<comment type="catalytic activity">
    <reaction evidence="7">
        <text>acetoacetyl-CoA + acetyl-CoA + H2O = (3S)-3-hydroxy-3-methylglutaryl-CoA + CoA + H(+)</text>
        <dbReference type="Rhea" id="RHEA:10188"/>
        <dbReference type="ChEBI" id="CHEBI:15377"/>
        <dbReference type="ChEBI" id="CHEBI:15378"/>
        <dbReference type="ChEBI" id="CHEBI:43074"/>
        <dbReference type="ChEBI" id="CHEBI:57286"/>
        <dbReference type="ChEBI" id="CHEBI:57287"/>
        <dbReference type="ChEBI" id="CHEBI:57288"/>
        <dbReference type="EC" id="2.3.3.10"/>
    </reaction>
    <physiologicalReaction direction="left-to-right" evidence="7">
        <dbReference type="Rhea" id="RHEA:10189"/>
    </physiologicalReaction>
</comment>
<dbReference type="Proteomes" id="UP000054776">
    <property type="component" value="Unassembled WGS sequence"/>
</dbReference>
<dbReference type="OrthoDB" id="1269963at2759"/>
<evidence type="ECO:0000256" key="10">
    <source>
        <dbReference type="PIRSR" id="PIRSR610122-2"/>
    </source>
</evidence>
<comment type="function">
    <text evidence="11">Catalyzes the condensation of acetyl-CoA with acetoacetyl-CoA to form HMG-CoA.</text>
</comment>
<name>E5SDX7_TRISP</name>
<feature type="active site" description="Proton donor/acceptor" evidence="9">
    <location>
        <position position="329"/>
    </location>
</feature>
<dbReference type="SUPFAM" id="SSF53901">
    <property type="entry name" value="Thiolase-like"/>
    <property type="match status" value="2"/>
</dbReference>
<comment type="caution">
    <text evidence="14">The sequence shown here is derived from an EMBL/GenBank/DDBJ whole genome shotgun (WGS) entry which is preliminary data.</text>
</comment>
<feature type="binding site" evidence="10">
    <location>
        <position position="338"/>
    </location>
    <ligand>
        <name>CoA</name>
        <dbReference type="ChEBI" id="CHEBI:57287"/>
    </ligand>
</feature>
<dbReference type="EC" id="2.3.3.10" evidence="3 11"/>
<keyword evidence="11" id="KW-0753">Steroid metabolism</keyword>
<evidence type="ECO:0000256" key="7">
    <source>
        <dbReference type="ARBA" id="ARBA00049887"/>
    </source>
</evidence>
<dbReference type="GO" id="GO:0004421">
    <property type="term" value="F:hydroxymethylglutaryl-CoA synthase activity"/>
    <property type="evidence" value="ECO:0007669"/>
    <property type="project" value="UniProtKB-EC"/>
</dbReference>
<evidence type="ECO:0000313" key="14">
    <source>
        <dbReference type="EMBL" id="KRY41724.1"/>
    </source>
</evidence>
<dbReference type="InParanoid" id="E5SDX7"/>
<evidence type="ECO:0000256" key="6">
    <source>
        <dbReference type="ARBA" id="ARBA00023011"/>
    </source>
</evidence>
<proteinExistence type="inferred from homology"/>
<dbReference type="HOGENOM" id="CLU_008065_0_1_1"/>
<evidence type="ECO:0000256" key="3">
    <source>
        <dbReference type="ARBA" id="ARBA00012978"/>
    </source>
</evidence>
<dbReference type="NCBIfam" id="TIGR01833">
    <property type="entry name" value="HMG-CoA-S_euk"/>
    <property type="match status" value="1"/>
</dbReference>
<dbReference type="Pfam" id="PF08540">
    <property type="entry name" value="HMG_CoA_synt_C"/>
    <property type="match status" value="1"/>
</dbReference>
<evidence type="ECO:0000256" key="1">
    <source>
        <dbReference type="ARBA" id="ARBA00005218"/>
    </source>
</evidence>
<evidence type="ECO:0000259" key="12">
    <source>
        <dbReference type="Pfam" id="PF01154"/>
    </source>
</evidence>
<dbReference type="EMBL" id="JYDH01000006">
    <property type="protein sequence ID" value="KRY41724.1"/>
    <property type="molecule type" value="Genomic_DNA"/>
</dbReference>
<dbReference type="FunFam" id="3.40.47.10:FF:000008">
    <property type="entry name" value="3-hydroxy-3-methylglutaryl coenzyme A synthase"/>
    <property type="match status" value="1"/>
</dbReference>
<dbReference type="InterPro" id="IPR013528">
    <property type="entry name" value="HMG_CoA_synth_N"/>
</dbReference>
<evidence type="ECO:0000256" key="9">
    <source>
        <dbReference type="PIRSR" id="PIRSR610122-1"/>
    </source>
</evidence>
<accession>E5SDX7</accession>
<dbReference type="AlphaFoldDB" id="E5SDX7"/>
<dbReference type="GO" id="GO:0010142">
    <property type="term" value="P:farnesyl diphosphate biosynthetic process, mevalonate pathway"/>
    <property type="evidence" value="ECO:0007669"/>
    <property type="project" value="InterPro"/>
</dbReference>
<feature type="active site" description="Acyl-thioester intermediate" evidence="9">
    <location>
        <position position="197"/>
    </location>
</feature>
<protein>
    <recommendedName>
        <fullName evidence="3 11">Hydroxymethylglutaryl-CoA synthase</fullName>
        <shortName evidence="11">HMG-CoA synthase</shortName>
        <ecNumber evidence="3 11">2.3.3.10</ecNumber>
    </recommendedName>
    <alternativeName>
        <fullName evidence="11">3-hydroxy-3-methylglutaryl coenzyme A synthase</fullName>
    </alternativeName>
</protein>
<comment type="pathway">
    <text evidence="1 11">Metabolic intermediate biosynthesis; (R)-mevalonate biosynthesis; (R)-mevalonate from acetyl-CoA: step 2/3.</text>
</comment>
<evidence type="ECO:0000256" key="11">
    <source>
        <dbReference type="RuleBase" id="RU364071"/>
    </source>
</evidence>
<dbReference type="InterPro" id="IPR016039">
    <property type="entry name" value="Thiolase-like"/>
</dbReference>
<dbReference type="Gene3D" id="3.40.47.10">
    <property type="match status" value="1"/>
</dbReference>
<evidence type="ECO:0000256" key="4">
    <source>
        <dbReference type="ARBA" id="ARBA00022679"/>
    </source>
</evidence>
<evidence type="ECO:0000256" key="2">
    <source>
        <dbReference type="ARBA" id="ARBA00007061"/>
    </source>
</evidence>
<feature type="binding site" evidence="10">
    <location>
        <position position="291"/>
    </location>
    <ligand>
        <name>CoA</name>
        <dbReference type="ChEBI" id="CHEBI:57287"/>
    </ligand>
</feature>
<dbReference type="STRING" id="6334.E5SDX7"/>
<dbReference type="InterPro" id="IPR013746">
    <property type="entry name" value="HMG_CoA_synt_C_dom"/>
</dbReference>
<keyword evidence="4 11" id="KW-0808">Transferase</keyword>
<comment type="function">
    <text evidence="8">This enzyme condenses acetyl-CoA with acetoacetyl-CoA to form HMG-CoA, which is the substrate for HMG-CoA reductase.</text>
</comment>
<dbReference type="PANTHER" id="PTHR43323">
    <property type="entry name" value="3-HYDROXY-3-METHYLGLUTARYL COENZYME A SYNTHASE"/>
    <property type="match status" value="1"/>
</dbReference>
<keyword evidence="5 11" id="KW-0752">Steroid biosynthesis</keyword>
<dbReference type="KEGG" id="tsp:Tsp_01940"/>
<feature type="active site" description="Proton donor/acceptor" evidence="9">
    <location>
        <position position="163"/>
    </location>
</feature>
<dbReference type="PANTHER" id="PTHR43323:SF2">
    <property type="entry name" value="HYDROXYMETHYLGLUTARYL-COA SYNTHASE"/>
    <property type="match status" value="1"/>
</dbReference>
<keyword evidence="11" id="KW-0444">Lipid biosynthesis</keyword>
<evidence type="ECO:0000313" key="15">
    <source>
        <dbReference type="Proteomes" id="UP000054776"/>
    </source>
</evidence>